<keyword evidence="2" id="KW-1185">Reference proteome</keyword>
<reference evidence="1 2" key="1">
    <citation type="submission" date="2020-08" db="EMBL/GenBank/DDBJ databases">
        <title>Description of Xenorhabdus lircayensis sp. nov., the symbiotic bacterium associated with the entomopathogenic nematode Steirnernema unicornum.</title>
        <authorList>
            <person name="Castaneda-Alvarez C."/>
            <person name="Prodan S."/>
            <person name="Zamorano A."/>
            <person name="San-Blas E."/>
            <person name="Aballay E."/>
        </authorList>
    </citation>
    <scope>NUCLEOTIDE SEQUENCE [LARGE SCALE GENOMIC DNA]</scope>
    <source>
        <strain evidence="1 2">VLS</strain>
    </source>
</reference>
<comment type="caution">
    <text evidence="1">The sequence shown here is derived from an EMBL/GenBank/DDBJ whole genome shotgun (WGS) entry which is preliminary data.</text>
</comment>
<evidence type="ECO:0000313" key="1">
    <source>
        <dbReference type="EMBL" id="MBI6548979.1"/>
    </source>
</evidence>
<sequence>MSYKDIINNVGERITVTLTAASGISATAIIDNRSAKTVFYGSREDDQLKKLVLRYSQGLGEETEISYGVNAIGQGIDRVFNTNTKLYLDQFGESPFRIKIIGRN</sequence>
<organism evidence="1 2">
    <name type="scientific">Xenorhabdus lircayensis</name>
    <dbReference type="NCBI Taxonomy" id="2763499"/>
    <lineage>
        <taxon>Bacteria</taxon>
        <taxon>Pseudomonadati</taxon>
        <taxon>Pseudomonadota</taxon>
        <taxon>Gammaproteobacteria</taxon>
        <taxon>Enterobacterales</taxon>
        <taxon>Morganellaceae</taxon>
        <taxon>Xenorhabdus</taxon>
    </lineage>
</organism>
<protein>
    <submittedName>
        <fullName evidence="1">Uncharacterized protein</fullName>
    </submittedName>
</protein>
<name>A0ABS0U674_9GAMM</name>
<accession>A0ABS0U674</accession>
<evidence type="ECO:0000313" key="2">
    <source>
        <dbReference type="Proteomes" id="UP000696184"/>
    </source>
</evidence>
<dbReference type="Proteomes" id="UP000696184">
    <property type="component" value="Unassembled WGS sequence"/>
</dbReference>
<dbReference type="EMBL" id="JACOII010000035">
    <property type="protein sequence ID" value="MBI6548979.1"/>
    <property type="molecule type" value="Genomic_DNA"/>
</dbReference>
<gene>
    <name evidence="1" type="ORF">H8A87_09665</name>
</gene>
<dbReference type="RefSeq" id="WP_198689763.1">
    <property type="nucleotide sequence ID" value="NZ_CAWPUD010000033.1"/>
</dbReference>
<proteinExistence type="predicted"/>